<dbReference type="Gene3D" id="3.90.1580.10">
    <property type="entry name" value="paralog of FGE (formylglycine-generating enzyme)"/>
    <property type="match status" value="1"/>
</dbReference>
<name>A0A382FZM7_9ZZZZ</name>
<dbReference type="SUPFAM" id="SSF56436">
    <property type="entry name" value="C-type lectin-like"/>
    <property type="match status" value="1"/>
</dbReference>
<gene>
    <name evidence="2" type="ORF">METZ01_LOCUS220581</name>
</gene>
<evidence type="ECO:0000313" key="2">
    <source>
        <dbReference type="EMBL" id="SVB67727.1"/>
    </source>
</evidence>
<feature type="non-terminal residue" evidence="2">
    <location>
        <position position="1"/>
    </location>
</feature>
<accession>A0A382FZM7</accession>
<dbReference type="Pfam" id="PF03781">
    <property type="entry name" value="FGE-sulfatase"/>
    <property type="match status" value="1"/>
</dbReference>
<dbReference type="AlphaFoldDB" id="A0A382FZM7"/>
<dbReference type="PANTHER" id="PTHR23150:SF19">
    <property type="entry name" value="FORMYLGLYCINE-GENERATING ENZYME"/>
    <property type="match status" value="1"/>
</dbReference>
<dbReference type="InterPro" id="IPR005532">
    <property type="entry name" value="SUMF_dom"/>
</dbReference>
<dbReference type="PANTHER" id="PTHR23150">
    <property type="entry name" value="SULFATASE MODIFYING FACTOR 1, 2"/>
    <property type="match status" value="1"/>
</dbReference>
<dbReference type="InterPro" id="IPR016187">
    <property type="entry name" value="CTDL_fold"/>
</dbReference>
<dbReference type="InterPro" id="IPR051043">
    <property type="entry name" value="Sulfatase_Mod_Factor_Kinase"/>
</dbReference>
<dbReference type="GO" id="GO:0120147">
    <property type="term" value="F:formylglycine-generating oxidase activity"/>
    <property type="evidence" value="ECO:0007669"/>
    <property type="project" value="TreeGrafter"/>
</dbReference>
<dbReference type="EMBL" id="UINC01052416">
    <property type="protein sequence ID" value="SVB67727.1"/>
    <property type="molecule type" value="Genomic_DNA"/>
</dbReference>
<evidence type="ECO:0000259" key="1">
    <source>
        <dbReference type="Pfam" id="PF03781"/>
    </source>
</evidence>
<protein>
    <recommendedName>
        <fullName evidence="1">Sulfatase-modifying factor enzyme-like domain-containing protein</fullName>
    </recommendedName>
</protein>
<organism evidence="2">
    <name type="scientific">marine metagenome</name>
    <dbReference type="NCBI Taxonomy" id="408172"/>
    <lineage>
        <taxon>unclassified sequences</taxon>
        <taxon>metagenomes</taxon>
        <taxon>ecological metagenomes</taxon>
    </lineage>
</organism>
<dbReference type="InterPro" id="IPR042095">
    <property type="entry name" value="SUMF_sf"/>
</dbReference>
<sequence>VKDSTQLISIPAGAFRMGAHNGGENEQPVRSVSVDAFSIAATPVTRDQYARFIEATGHTPPDSWTDPRFTDPQQPVVSVTWFDATAYCEWLSEQIEGSVRLPTEAEREKAARGGAEGLDYPWGNDLPDWMDPHHRGDDVERPNRVGQDPPNGFGLHNMGDLVHEWCSDWYDAKYYADAPKTNPQGPETGVRRSSRGGSWRHAIKVTRCAARSSILPDRRLADYGFRLAADG</sequence>
<feature type="domain" description="Sulfatase-modifying factor enzyme-like" evidence="1">
    <location>
        <begin position="5"/>
        <end position="228"/>
    </location>
</feature>
<reference evidence="2" key="1">
    <citation type="submission" date="2018-05" db="EMBL/GenBank/DDBJ databases">
        <authorList>
            <person name="Lanie J.A."/>
            <person name="Ng W.-L."/>
            <person name="Kazmierczak K.M."/>
            <person name="Andrzejewski T.M."/>
            <person name="Davidsen T.M."/>
            <person name="Wayne K.J."/>
            <person name="Tettelin H."/>
            <person name="Glass J.I."/>
            <person name="Rusch D."/>
            <person name="Podicherti R."/>
            <person name="Tsui H.-C.T."/>
            <person name="Winkler M.E."/>
        </authorList>
    </citation>
    <scope>NUCLEOTIDE SEQUENCE</scope>
</reference>
<proteinExistence type="predicted"/>